<organism evidence="1 2">
    <name type="scientific">Heterorhabditis bacteriophora</name>
    <name type="common">Entomopathogenic nematode worm</name>
    <dbReference type="NCBI Taxonomy" id="37862"/>
    <lineage>
        <taxon>Eukaryota</taxon>
        <taxon>Metazoa</taxon>
        <taxon>Ecdysozoa</taxon>
        <taxon>Nematoda</taxon>
        <taxon>Chromadorea</taxon>
        <taxon>Rhabditida</taxon>
        <taxon>Rhabditina</taxon>
        <taxon>Rhabditomorpha</taxon>
        <taxon>Strongyloidea</taxon>
        <taxon>Heterorhabditidae</taxon>
        <taxon>Heterorhabditis</taxon>
    </lineage>
</organism>
<name>A0A1I7WJV4_HETBA</name>
<accession>A0A1I7WJV4</accession>
<protein>
    <submittedName>
        <fullName evidence="2">Uncharacterized protein</fullName>
    </submittedName>
</protein>
<reference evidence="2" key="1">
    <citation type="submission" date="2016-11" db="UniProtKB">
        <authorList>
            <consortium name="WormBaseParasite"/>
        </authorList>
    </citation>
    <scope>IDENTIFICATION</scope>
</reference>
<dbReference type="Proteomes" id="UP000095283">
    <property type="component" value="Unplaced"/>
</dbReference>
<evidence type="ECO:0000313" key="2">
    <source>
        <dbReference type="WBParaSite" id="Hba_05310"/>
    </source>
</evidence>
<sequence length="66" mass="7489">MFSFDLLMEDLFKFYLKVTGVHSMTWLYSAVVETATFLSRGICLSALPPSPLWEELLGTWVPSAED</sequence>
<keyword evidence="1" id="KW-1185">Reference proteome</keyword>
<proteinExistence type="predicted"/>
<dbReference type="WBParaSite" id="Hba_05310">
    <property type="protein sequence ID" value="Hba_05310"/>
    <property type="gene ID" value="Hba_05310"/>
</dbReference>
<evidence type="ECO:0000313" key="1">
    <source>
        <dbReference type="Proteomes" id="UP000095283"/>
    </source>
</evidence>
<dbReference type="AlphaFoldDB" id="A0A1I7WJV4"/>